<evidence type="ECO:0000313" key="3">
    <source>
        <dbReference type="EMBL" id="TGO29818.1"/>
    </source>
</evidence>
<accession>A0A4Z1G1K6</accession>
<reference evidence="3 4" key="1">
    <citation type="submission" date="2017-12" db="EMBL/GenBank/DDBJ databases">
        <title>Comparative genomics of Botrytis spp.</title>
        <authorList>
            <person name="Valero-Jimenez C.A."/>
            <person name="Tapia P."/>
            <person name="Veloso J."/>
            <person name="Silva-Moreno E."/>
            <person name="Staats M."/>
            <person name="Valdes J.H."/>
            <person name="Van Kan J.A.L."/>
        </authorList>
    </citation>
    <scope>NUCLEOTIDE SEQUENCE [LARGE SCALE GENOMIC DNA]</scope>
    <source>
        <strain evidence="3 4">Bp0003</strain>
    </source>
</reference>
<evidence type="ECO:0000259" key="2">
    <source>
        <dbReference type="Pfam" id="PF20150"/>
    </source>
</evidence>
<keyword evidence="4" id="KW-1185">Reference proteome</keyword>
<dbReference type="EMBL" id="PQXI01000010">
    <property type="protein sequence ID" value="TGO29818.1"/>
    <property type="molecule type" value="Genomic_DNA"/>
</dbReference>
<dbReference type="Proteomes" id="UP000297910">
    <property type="component" value="Unassembled WGS sequence"/>
</dbReference>
<dbReference type="PANTHER" id="PTHR35910:SF1">
    <property type="entry name" value="2EXR DOMAIN-CONTAINING PROTEIN"/>
    <property type="match status" value="1"/>
</dbReference>
<dbReference type="Pfam" id="PF20150">
    <property type="entry name" value="2EXR"/>
    <property type="match status" value="1"/>
</dbReference>
<dbReference type="InterPro" id="IPR045518">
    <property type="entry name" value="2EXR"/>
</dbReference>
<comment type="caution">
    <text evidence="3">The sequence shown here is derived from an EMBL/GenBank/DDBJ whole genome shotgun (WGS) entry which is preliminary data.</text>
</comment>
<sequence>MSSAANTSSFPQFRRLPKEIRLSVWERAIPEPRIVHIVRDAITRVMKSYNSIPAILRVNHESFSISSKHYRRAFRCCKPGQDQPYEDTSYIPLPEIKHGVLISPSLKNKFKEEKLRYEAYILQNIQNHEEHKAEKCNCDMTDEYWRSEMQITEYNLDRIPPLTRGNSRTRINKSRSRD</sequence>
<proteinExistence type="predicted"/>
<gene>
    <name evidence="3" type="ORF">BPAE_0010g00010</name>
</gene>
<feature type="domain" description="2EXR" evidence="2">
    <location>
        <begin position="10"/>
        <end position="79"/>
    </location>
</feature>
<organism evidence="3 4">
    <name type="scientific">Botrytis paeoniae</name>
    <dbReference type="NCBI Taxonomy" id="278948"/>
    <lineage>
        <taxon>Eukaryota</taxon>
        <taxon>Fungi</taxon>
        <taxon>Dikarya</taxon>
        <taxon>Ascomycota</taxon>
        <taxon>Pezizomycotina</taxon>
        <taxon>Leotiomycetes</taxon>
        <taxon>Helotiales</taxon>
        <taxon>Sclerotiniaceae</taxon>
        <taxon>Botrytis</taxon>
    </lineage>
</organism>
<feature type="region of interest" description="Disordered" evidence="1">
    <location>
        <begin position="159"/>
        <end position="178"/>
    </location>
</feature>
<evidence type="ECO:0000256" key="1">
    <source>
        <dbReference type="SAM" id="MobiDB-lite"/>
    </source>
</evidence>
<evidence type="ECO:0000313" key="4">
    <source>
        <dbReference type="Proteomes" id="UP000297910"/>
    </source>
</evidence>
<name>A0A4Z1G1K6_9HELO</name>
<dbReference type="AlphaFoldDB" id="A0A4Z1G1K6"/>
<protein>
    <recommendedName>
        <fullName evidence="2">2EXR domain-containing protein</fullName>
    </recommendedName>
</protein>
<dbReference type="PANTHER" id="PTHR35910">
    <property type="entry name" value="2EXR DOMAIN-CONTAINING PROTEIN"/>
    <property type="match status" value="1"/>
</dbReference>